<sequence>MYNHVAHNAPRAAHTAKSLRRAFIAARPVATVTTTWTMITTTPVTTIKVKMGGLR</sequence>
<reference evidence="2" key="1">
    <citation type="journal article" date="2019" name="Int. J. Syst. Evol. Microbiol.">
        <title>The Global Catalogue of Microorganisms (GCM) 10K type strain sequencing project: providing services to taxonomists for standard genome sequencing and annotation.</title>
        <authorList>
            <consortium name="The Broad Institute Genomics Platform"/>
            <consortium name="The Broad Institute Genome Sequencing Center for Infectious Disease"/>
            <person name="Wu L."/>
            <person name="Ma J."/>
        </authorList>
    </citation>
    <scope>NUCLEOTIDE SEQUENCE [LARGE SCALE GENOMIC DNA]</scope>
    <source>
        <strain evidence="2">CGMCC 4.7192</strain>
    </source>
</reference>
<accession>A0ABW5BLN1</accession>
<organism evidence="1 2">
    <name type="scientific">Kiloniella antarctica</name>
    <dbReference type="NCBI Taxonomy" id="1550907"/>
    <lineage>
        <taxon>Bacteria</taxon>
        <taxon>Pseudomonadati</taxon>
        <taxon>Pseudomonadota</taxon>
        <taxon>Alphaproteobacteria</taxon>
        <taxon>Rhodospirillales</taxon>
        <taxon>Kiloniellaceae</taxon>
        <taxon>Kiloniella</taxon>
    </lineage>
</organism>
<dbReference type="EMBL" id="JBHUII010000007">
    <property type="protein sequence ID" value="MFD2206782.1"/>
    <property type="molecule type" value="Genomic_DNA"/>
</dbReference>
<name>A0ABW5BLN1_9PROT</name>
<comment type="caution">
    <text evidence="1">The sequence shown here is derived from an EMBL/GenBank/DDBJ whole genome shotgun (WGS) entry which is preliminary data.</text>
</comment>
<evidence type="ECO:0000313" key="1">
    <source>
        <dbReference type="EMBL" id="MFD2206782.1"/>
    </source>
</evidence>
<dbReference type="RefSeq" id="WP_380252755.1">
    <property type="nucleotide sequence ID" value="NZ_JBHUII010000007.1"/>
</dbReference>
<gene>
    <name evidence="1" type="ORF">ACFSKO_14215</name>
</gene>
<evidence type="ECO:0000313" key="2">
    <source>
        <dbReference type="Proteomes" id="UP001597294"/>
    </source>
</evidence>
<proteinExistence type="predicted"/>
<dbReference type="Proteomes" id="UP001597294">
    <property type="component" value="Unassembled WGS sequence"/>
</dbReference>
<protein>
    <submittedName>
        <fullName evidence="1">Uncharacterized protein</fullName>
    </submittedName>
</protein>
<keyword evidence="2" id="KW-1185">Reference proteome</keyword>